<evidence type="ECO:0000313" key="3">
    <source>
        <dbReference type="Proteomes" id="UP001320702"/>
    </source>
</evidence>
<organism evidence="2 3">
    <name type="scientific">Paracoccus maritimus</name>
    <dbReference type="NCBI Taxonomy" id="2933292"/>
    <lineage>
        <taxon>Bacteria</taxon>
        <taxon>Pseudomonadati</taxon>
        <taxon>Pseudomonadota</taxon>
        <taxon>Alphaproteobacteria</taxon>
        <taxon>Rhodobacterales</taxon>
        <taxon>Paracoccaceae</taxon>
        <taxon>Paracoccus</taxon>
    </lineage>
</organism>
<feature type="region of interest" description="Disordered" evidence="1">
    <location>
        <begin position="1"/>
        <end position="22"/>
    </location>
</feature>
<proteinExistence type="predicted"/>
<dbReference type="RefSeq" id="WP_260276522.1">
    <property type="nucleotide sequence ID" value="NZ_JANAVZ010000003.1"/>
</dbReference>
<feature type="compositionally biased region" description="Polar residues" evidence="1">
    <location>
        <begin position="1"/>
        <end position="11"/>
    </location>
</feature>
<sequence>MTTNASPTQGATPPFDLTPRSGQTDAEIAAWMKWKFPDGITPMSARIYWGAVMNTKPRDEDSPEGHEWVSSLTEFQRKIAKTASRQKEADPKVQAKRKAKRKADRIKRAADPNYQPEYQQVLAAKKAAYAAEIEAKEGREVRPYVHGRTLTVAERKAERKRATDKVNAGIRDDLASGRNPFSIAPYEDFHAAQKSSWEKMMGTATRQYLCDRLIANGEFNIADADLVRGVRAFCAKVEWCSDQPDDHSARDLIGRAVNSLRAAGAISKKGDVVSLHPKVEDAQVQLGVKDNPIWNSFS</sequence>
<comment type="caution">
    <text evidence="2">The sequence shown here is derived from an EMBL/GenBank/DDBJ whole genome shotgun (WGS) entry which is preliminary data.</text>
</comment>
<reference evidence="2 3" key="1">
    <citation type="submission" date="2022-04" db="EMBL/GenBank/DDBJ databases">
        <title>Paracoccus sp. YLB-12 draft genome sequence.</title>
        <authorList>
            <person name="Yu L."/>
        </authorList>
    </citation>
    <scope>NUCLEOTIDE SEQUENCE [LARGE SCALE GENOMIC DNA]</scope>
    <source>
        <strain evidence="2 3">YLB-12</strain>
    </source>
</reference>
<evidence type="ECO:0000256" key="1">
    <source>
        <dbReference type="SAM" id="MobiDB-lite"/>
    </source>
</evidence>
<dbReference type="Proteomes" id="UP001320702">
    <property type="component" value="Unassembled WGS sequence"/>
</dbReference>
<keyword evidence="3" id="KW-1185">Reference proteome</keyword>
<feature type="region of interest" description="Disordered" evidence="1">
    <location>
        <begin position="80"/>
        <end position="107"/>
    </location>
</feature>
<feature type="compositionally biased region" description="Basic residues" evidence="1">
    <location>
        <begin position="94"/>
        <end position="105"/>
    </location>
</feature>
<accession>A0ABT2K7Y9</accession>
<gene>
    <name evidence="2" type="ORF">MU516_07100</name>
</gene>
<evidence type="ECO:0000313" key="2">
    <source>
        <dbReference type="EMBL" id="MCT4332633.1"/>
    </source>
</evidence>
<dbReference type="EMBL" id="JANAVZ010000003">
    <property type="protein sequence ID" value="MCT4332633.1"/>
    <property type="molecule type" value="Genomic_DNA"/>
</dbReference>
<name>A0ABT2K7Y9_9RHOB</name>
<protein>
    <submittedName>
        <fullName evidence="2">Uncharacterized protein</fullName>
    </submittedName>
</protein>